<feature type="region of interest" description="Disordered" evidence="1">
    <location>
        <begin position="198"/>
        <end position="383"/>
    </location>
</feature>
<gene>
    <name evidence="3" type="ORF">HYFRA_00011557</name>
</gene>
<organism evidence="3 4">
    <name type="scientific">Hymenoscyphus fraxineus</name>
    <dbReference type="NCBI Taxonomy" id="746836"/>
    <lineage>
        <taxon>Eukaryota</taxon>
        <taxon>Fungi</taxon>
        <taxon>Dikarya</taxon>
        <taxon>Ascomycota</taxon>
        <taxon>Pezizomycotina</taxon>
        <taxon>Leotiomycetes</taxon>
        <taxon>Helotiales</taxon>
        <taxon>Helotiaceae</taxon>
        <taxon>Hymenoscyphus</taxon>
    </lineage>
</organism>
<feature type="compositionally biased region" description="Pro residues" evidence="1">
    <location>
        <begin position="208"/>
        <end position="225"/>
    </location>
</feature>
<keyword evidence="2" id="KW-0812">Transmembrane</keyword>
<evidence type="ECO:0000256" key="1">
    <source>
        <dbReference type="SAM" id="MobiDB-lite"/>
    </source>
</evidence>
<feature type="region of interest" description="Disordered" evidence="1">
    <location>
        <begin position="416"/>
        <end position="440"/>
    </location>
</feature>
<evidence type="ECO:0000256" key="2">
    <source>
        <dbReference type="SAM" id="Phobius"/>
    </source>
</evidence>
<feature type="compositionally biased region" description="Polar residues" evidence="1">
    <location>
        <begin position="347"/>
        <end position="369"/>
    </location>
</feature>
<protein>
    <submittedName>
        <fullName evidence="3">Uncharacterized protein</fullName>
    </submittedName>
</protein>
<evidence type="ECO:0000313" key="4">
    <source>
        <dbReference type="Proteomes" id="UP000696280"/>
    </source>
</evidence>
<keyword evidence="2" id="KW-0472">Membrane</keyword>
<feature type="region of interest" description="Disordered" evidence="1">
    <location>
        <begin position="472"/>
        <end position="495"/>
    </location>
</feature>
<reference evidence="3" key="1">
    <citation type="submission" date="2021-07" db="EMBL/GenBank/DDBJ databases">
        <authorList>
            <person name="Durling M."/>
        </authorList>
    </citation>
    <scope>NUCLEOTIDE SEQUENCE</scope>
</reference>
<feature type="compositionally biased region" description="Acidic residues" evidence="1">
    <location>
        <begin position="486"/>
        <end position="495"/>
    </location>
</feature>
<feature type="transmembrane region" description="Helical" evidence="2">
    <location>
        <begin position="12"/>
        <end position="34"/>
    </location>
</feature>
<sequence length="495" mass="53677">MQKGHDPVSIKALQVFLFTSLICSFFTSAISIPIKIQIRALGIDLSPAPSPENGPPFSAGATRDRSLLPAQIGGIVGAYLFSVCIIGLALIFCGRKARRALQQPGIVLDVEMVQPHKQLSIDPSPISPTRGPGSPRNFSWPSPEKDERNPYVFPPVNRSPITPPGTDPYVDSRVVQQDRDMAARNLEDIYAHVMEQEEAKAAGLSPKEMPPPAPLQRPGSIPAPAPQKGSRRPSAITIDDNKSTRSRASSILSVLKSPRRKQNRPLQISSPLPTPMSATFPRDGGSDTEPLSPKYYKPPPPIPTDQVPYTHSRNTSNITPTSPTRSIAEQMAPYGPGGSGNSRHRQYPSQASANSYDPGSASTTTSQTPLNPPPTKKAIPHPIPTASNPTNAHTRALPFRQFDSALQSPSFKPATKTTVLERKGPQHSGPMTGGLRTAPWSPGAVPYSPFYQPMTPMIPVTPTLVTRQDRKMMKKQQKKAPVQELVSDDMWDSGY</sequence>
<keyword evidence="2" id="KW-1133">Transmembrane helix</keyword>
<dbReference type="AlphaFoldDB" id="A0A9N9PLQ9"/>
<dbReference type="Proteomes" id="UP000696280">
    <property type="component" value="Unassembled WGS sequence"/>
</dbReference>
<keyword evidence="4" id="KW-1185">Reference proteome</keyword>
<feature type="compositionally biased region" description="Polar residues" evidence="1">
    <location>
        <begin position="307"/>
        <end position="327"/>
    </location>
</feature>
<dbReference type="OrthoDB" id="4524805at2759"/>
<comment type="caution">
    <text evidence="3">The sequence shown here is derived from an EMBL/GenBank/DDBJ whole genome shotgun (WGS) entry which is preliminary data.</text>
</comment>
<name>A0A9N9PLQ9_9HELO</name>
<evidence type="ECO:0000313" key="3">
    <source>
        <dbReference type="EMBL" id="CAG8958714.1"/>
    </source>
</evidence>
<accession>A0A9N9PLQ9</accession>
<feature type="transmembrane region" description="Helical" evidence="2">
    <location>
        <begin position="72"/>
        <end position="93"/>
    </location>
</feature>
<proteinExistence type="predicted"/>
<dbReference type="EMBL" id="CAJVRL010000084">
    <property type="protein sequence ID" value="CAG8958714.1"/>
    <property type="molecule type" value="Genomic_DNA"/>
</dbReference>
<feature type="region of interest" description="Disordered" evidence="1">
    <location>
        <begin position="118"/>
        <end position="171"/>
    </location>
</feature>